<feature type="compositionally biased region" description="Acidic residues" evidence="1">
    <location>
        <begin position="440"/>
        <end position="450"/>
    </location>
</feature>
<feature type="region of interest" description="Disordered" evidence="1">
    <location>
        <begin position="331"/>
        <end position="359"/>
    </location>
</feature>
<dbReference type="InterPro" id="IPR009060">
    <property type="entry name" value="UBA-like_sf"/>
</dbReference>
<sequence>MVEIPIAPYPPPEIQSLIQPDKWTKYQDSCVTALTHHLLLPAPSFQNSLKDIHLIEFLTTYTSNRAPTTQNSPLKRKVAQILHRIYTTAPLKHVPSQLTTATFLTELSREFAKDRVIRELLDKEEVWGLFEKDVLKCGLEDATTVIRFLPRVSESLLAGDEWMEGAIARGEVAALATALVAVASRQNWGFLGDVLYRLVGEGKRDKRVGEFVKRLIWEMPIVGILEREVDGAPEEGRISGVLEEVKSFGPVKRKDKGKGREVLDSEGLSREEEDSLMMKVESVRDILPHLGAGFVRKCLLQMNWDVERVTAAVLEGSLPGDLNLADQEEEFIPPEASGPPSAYATPPSEPADTGFPALPARRNVFDNDELDRLTPSATARLHQGNKTNKLTADKLLDAPEVPKSAIYAALEAFDLDDDERDDTYDSADIGGTVDTSAPPGDDDYSGDQESDSVENVLWNAYNSSPEVFNRDSETRRGKARRDLKGQTNMTDEAIEGWKVMLEREPNRLRAMERKFADRNIIAKSSWSAGDDEGAEEEAVVVEVVGTSQVLPVRRRRNRGGRRKRPIRGVEQIIIGGIRGRRRWPEEDLQDNLRIL</sequence>
<dbReference type="InterPro" id="IPR003892">
    <property type="entry name" value="CUE"/>
</dbReference>
<dbReference type="AlphaFoldDB" id="A0A2T7A1I0"/>
<dbReference type="SUPFAM" id="SSF46934">
    <property type="entry name" value="UBA-like"/>
    <property type="match status" value="1"/>
</dbReference>
<dbReference type="PANTHER" id="PTHR21494">
    <property type="entry name" value="ACTIVATING SIGNAL COINTEGRATOR 1 COMPLEX SUBUNIT 2 ASC-1 COMPLEX SUBUNIT P100"/>
    <property type="match status" value="1"/>
</dbReference>
<feature type="domain" description="CUE" evidence="2">
    <location>
        <begin position="275"/>
        <end position="318"/>
    </location>
</feature>
<gene>
    <name evidence="3" type="ORF">B9Z19DRAFT_596090</name>
</gene>
<evidence type="ECO:0000256" key="1">
    <source>
        <dbReference type="SAM" id="MobiDB-lite"/>
    </source>
</evidence>
<dbReference type="CDD" id="cd14364">
    <property type="entry name" value="CUE_ASCC2"/>
    <property type="match status" value="1"/>
</dbReference>
<dbReference type="Gene3D" id="1.10.8.10">
    <property type="entry name" value="DNA helicase RuvA subunit, C-terminal domain"/>
    <property type="match status" value="1"/>
</dbReference>
<dbReference type="GO" id="GO:0043130">
    <property type="term" value="F:ubiquitin binding"/>
    <property type="evidence" value="ECO:0007669"/>
    <property type="project" value="InterPro"/>
</dbReference>
<organism evidence="3 4">
    <name type="scientific">Tuber borchii</name>
    <name type="common">White truffle</name>
    <dbReference type="NCBI Taxonomy" id="42251"/>
    <lineage>
        <taxon>Eukaryota</taxon>
        <taxon>Fungi</taxon>
        <taxon>Dikarya</taxon>
        <taxon>Ascomycota</taxon>
        <taxon>Pezizomycotina</taxon>
        <taxon>Pezizomycetes</taxon>
        <taxon>Pezizales</taxon>
        <taxon>Tuberaceae</taxon>
        <taxon>Tuber</taxon>
    </lineage>
</organism>
<reference evidence="3 4" key="1">
    <citation type="submission" date="2017-04" db="EMBL/GenBank/DDBJ databases">
        <title>Draft genome sequence of Tuber borchii Vittad., a whitish edible truffle.</title>
        <authorList>
            <consortium name="DOE Joint Genome Institute"/>
            <person name="Murat C."/>
            <person name="Kuo A."/>
            <person name="Barry K.W."/>
            <person name="Clum A."/>
            <person name="Dockter R.B."/>
            <person name="Fauchery L."/>
            <person name="Iotti M."/>
            <person name="Kohler A."/>
            <person name="Labutti K."/>
            <person name="Lindquist E.A."/>
            <person name="Lipzen A."/>
            <person name="Ohm R.A."/>
            <person name="Wang M."/>
            <person name="Grigoriev I.V."/>
            <person name="Zambonelli A."/>
            <person name="Martin F.M."/>
        </authorList>
    </citation>
    <scope>NUCLEOTIDE SEQUENCE [LARGE SCALE GENOMIC DNA]</scope>
    <source>
        <strain evidence="3 4">Tbo3840</strain>
    </source>
</reference>
<dbReference type="EMBL" id="NESQ01000043">
    <property type="protein sequence ID" value="PUU81600.1"/>
    <property type="molecule type" value="Genomic_DNA"/>
</dbReference>
<keyword evidence="4" id="KW-1185">Reference proteome</keyword>
<comment type="caution">
    <text evidence="3">The sequence shown here is derived from an EMBL/GenBank/DDBJ whole genome shotgun (WGS) entry which is preliminary data.</text>
</comment>
<name>A0A2T7A1I0_TUBBO</name>
<evidence type="ECO:0000259" key="2">
    <source>
        <dbReference type="PROSITE" id="PS51140"/>
    </source>
</evidence>
<dbReference type="InterPro" id="IPR041800">
    <property type="entry name" value="ASCC2_CUE"/>
</dbReference>
<evidence type="ECO:0000313" key="4">
    <source>
        <dbReference type="Proteomes" id="UP000244722"/>
    </source>
</evidence>
<dbReference type="OrthoDB" id="5577209at2759"/>
<dbReference type="PROSITE" id="PS51140">
    <property type="entry name" value="CUE"/>
    <property type="match status" value="1"/>
</dbReference>
<dbReference type="InterPro" id="IPR052586">
    <property type="entry name" value="ASCC2"/>
</dbReference>
<accession>A0A2T7A1I0</accession>
<proteinExistence type="predicted"/>
<evidence type="ECO:0000313" key="3">
    <source>
        <dbReference type="EMBL" id="PUU81600.1"/>
    </source>
</evidence>
<dbReference type="PANTHER" id="PTHR21494:SF0">
    <property type="entry name" value="ACTIVATING SIGNAL COINTEGRATOR 1 COMPLEX SUBUNIT 2"/>
    <property type="match status" value="1"/>
</dbReference>
<dbReference type="Proteomes" id="UP000244722">
    <property type="component" value="Unassembled WGS sequence"/>
</dbReference>
<protein>
    <recommendedName>
        <fullName evidence="2">CUE domain-containing protein</fullName>
    </recommendedName>
</protein>
<feature type="region of interest" description="Disordered" evidence="1">
    <location>
        <begin position="418"/>
        <end position="450"/>
    </location>
</feature>
<dbReference type="Pfam" id="PF02845">
    <property type="entry name" value="CUE"/>
    <property type="match status" value="1"/>
</dbReference>